<evidence type="ECO:0000313" key="3">
    <source>
        <dbReference type="Proteomes" id="UP001281203"/>
    </source>
</evidence>
<evidence type="ECO:0000313" key="2">
    <source>
        <dbReference type="EMBL" id="MDV2480673.1"/>
    </source>
</evidence>
<dbReference type="Proteomes" id="UP001281203">
    <property type="component" value="Unassembled WGS sequence"/>
</dbReference>
<gene>
    <name evidence="2" type="ORF">F8E02_01345</name>
</gene>
<dbReference type="EMBL" id="WBKO01000001">
    <property type="protein sequence ID" value="MDV2480673.1"/>
    <property type="molecule type" value="Genomic_DNA"/>
</dbReference>
<dbReference type="RefSeq" id="WP_317063641.1">
    <property type="nucleotide sequence ID" value="NZ_WBKO01000001.1"/>
</dbReference>
<accession>A0ABU3WY01</accession>
<keyword evidence="3" id="KW-1185">Reference proteome</keyword>
<dbReference type="Pfam" id="PF01206">
    <property type="entry name" value="TusA"/>
    <property type="match status" value="1"/>
</dbReference>
<dbReference type="InterPro" id="IPR001455">
    <property type="entry name" value="TusA-like"/>
</dbReference>
<dbReference type="Gene3D" id="3.30.110.40">
    <property type="entry name" value="TusA-like domain"/>
    <property type="match status" value="1"/>
</dbReference>
<evidence type="ECO:0000259" key="1">
    <source>
        <dbReference type="Pfam" id="PF01206"/>
    </source>
</evidence>
<reference evidence="2 3" key="1">
    <citation type="submission" date="2019-10" db="EMBL/GenBank/DDBJ databases">
        <title>Isolation and characterization of Methanoculleus sp. Wushi-C6 from a hot spring well.</title>
        <authorList>
            <person name="Chen S.-C."/>
            <person name="Lan Z.-H."/>
            <person name="You Y.-T."/>
            <person name="Lai M.-C."/>
        </authorList>
    </citation>
    <scope>NUCLEOTIDE SEQUENCE [LARGE SCALE GENOMIC DNA]</scope>
    <source>
        <strain evidence="2 3">Wushi-C6</strain>
    </source>
</reference>
<feature type="domain" description="UPF0033" evidence="1">
    <location>
        <begin position="12"/>
        <end position="78"/>
    </location>
</feature>
<dbReference type="InterPro" id="IPR036868">
    <property type="entry name" value="TusA-like_sf"/>
</dbReference>
<dbReference type="SUPFAM" id="SSF64307">
    <property type="entry name" value="SirA-like"/>
    <property type="match status" value="1"/>
</dbReference>
<organism evidence="2 3">
    <name type="scientific">Methanoculleus caldifontis</name>
    <dbReference type="NCBI Taxonomy" id="2651577"/>
    <lineage>
        <taxon>Archaea</taxon>
        <taxon>Methanobacteriati</taxon>
        <taxon>Methanobacteriota</taxon>
        <taxon>Stenosarchaea group</taxon>
        <taxon>Methanomicrobia</taxon>
        <taxon>Methanomicrobiales</taxon>
        <taxon>Methanomicrobiaceae</taxon>
        <taxon>Methanoculleus</taxon>
    </lineage>
</organism>
<name>A0ABU3WY01_9EURY</name>
<comment type="caution">
    <text evidence="2">The sequence shown here is derived from an EMBL/GenBank/DDBJ whole genome shotgun (WGS) entry which is preliminary data.</text>
</comment>
<sequence length="87" mass="9440">MRDNMMYADKTVNCVGICQSPMLSIETEMDVLDEGQILQVTTDKPDLVGTVRSWAADKGHTIEEELVASGVTTLILRKGAAVTAEAR</sequence>
<proteinExistence type="predicted"/>
<protein>
    <submittedName>
        <fullName evidence="2">Sulfurtransferase TusA family protein</fullName>
    </submittedName>
</protein>